<dbReference type="InterPro" id="IPR013785">
    <property type="entry name" value="Aldolase_TIM"/>
</dbReference>
<name>A0ABU3C8B9_9FLAO</name>
<feature type="transmembrane region" description="Helical" evidence="3">
    <location>
        <begin position="44"/>
        <end position="63"/>
    </location>
</feature>
<evidence type="ECO:0000256" key="3">
    <source>
        <dbReference type="SAM" id="Phobius"/>
    </source>
</evidence>
<organism evidence="5 6">
    <name type="scientific">Autumnicola tepida</name>
    <dbReference type="NCBI Taxonomy" id="3075595"/>
    <lineage>
        <taxon>Bacteria</taxon>
        <taxon>Pseudomonadati</taxon>
        <taxon>Bacteroidota</taxon>
        <taxon>Flavobacteriia</taxon>
        <taxon>Flavobacteriales</taxon>
        <taxon>Flavobacteriaceae</taxon>
        <taxon>Autumnicola</taxon>
    </lineage>
</organism>
<protein>
    <submittedName>
        <fullName evidence="5">Glutamate synthase-related protein</fullName>
    </submittedName>
</protein>
<dbReference type="SUPFAM" id="SSF51395">
    <property type="entry name" value="FMN-linked oxidoreductases"/>
    <property type="match status" value="1"/>
</dbReference>
<reference evidence="5 6" key="1">
    <citation type="submission" date="2023-09" db="EMBL/GenBank/DDBJ databases">
        <authorList>
            <person name="Rey-Velasco X."/>
        </authorList>
    </citation>
    <scope>NUCLEOTIDE SEQUENCE [LARGE SCALE GENOMIC DNA]</scope>
    <source>
        <strain evidence="5 6">F363</strain>
    </source>
</reference>
<dbReference type="RefSeq" id="WP_311534228.1">
    <property type="nucleotide sequence ID" value="NZ_JAVRHQ010000006.1"/>
</dbReference>
<dbReference type="PIRSF" id="PIRSF006429">
    <property type="entry name" value="GOGAT_lg_2"/>
    <property type="match status" value="1"/>
</dbReference>
<evidence type="ECO:0000313" key="5">
    <source>
        <dbReference type="EMBL" id="MDT0642569.1"/>
    </source>
</evidence>
<dbReference type="InterPro" id="IPR002932">
    <property type="entry name" value="Glu_synthdom"/>
</dbReference>
<evidence type="ECO:0000256" key="2">
    <source>
        <dbReference type="PIRNR" id="PIRNR006429"/>
    </source>
</evidence>
<dbReference type="Proteomes" id="UP001262889">
    <property type="component" value="Unassembled WGS sequence"/>
</dbReference>
<sequence>MKPKKGIMKVVDTHIKNKMRNGFVITSIILVLALAAIIMLYPHLWWLALILLPFLVLGLIDYFQKSDNIKKTYPLLGRVTNLLEEQRHVVQETLLLNRIEGQPFNWIQKEIVYKRAEDAVKNQPFGTQIPYDEVGREWFTHSTYPAKEIKDDFRVTIGSSKCSKPYSASILNVAGMSYGSISKNATLALNGGAKIAGFAQNTGEGGFTPYHTKYNADIIFQFGTGYFGCRTKDGKFDTKKFKEIATEEVVKMIEIKISQGAKPGFGAILPAKKNTGEIAEFREVEKGTEIHSPAFHSAFANDIEMLRFIRKLRKLSNGKPVGIKLCIGQQDEFKRMVKTFAEKQNYPDFIAIDGAEGGSGAAHMESLHWAGMPIIEAVHFANGILKKYRLRDEIKVMAAGKIISAFDIYRMLALGADACYSARGMMFALGCVQSLKCNLDTCPTGITTMNPTRVASLVIDDKKIKVANYHKNTIKAFAELLRSMGLKDRTAIDKKYIIKKVSENQTLTYDKIYVNNH</sequence>
<dbReference type="CDD" id="cd02808">
    <property type="entry name" value="GltS_FMN"/>
    <property type="match status" value="1"/>
</dbReference>
<dbReference type="EMBL" id="JAVRHQ010000006">
    <property type="protein sequence ID" value="MDT0642569.1"/>
    <property type="molecule type" value="Genomic_DNA"/>
</dbReference>
<comment type="caution">
    <text evidence="5">The sequence shown here is derived from an EMBL/GenBank/DDBJ whole genome shotgun (WGS) entry which is preliminary data.</text>
</comment>
<dbReference type="PANTHER" id="PTHR43819">
    <property type="entry name" value="ARCHAEAL-TYPE GLUTAMATE SYNTHASE [NADPH]"/>
    <property type="match status" value="1"/>
</dbReference>
<comment type="similarity">
    <text evidence="1 2">Belongs to the glutamate synthase family.</text>
</comment>
<dbReference type="InterPro" id="IPR024188">
    <property type="entry name" value="GltB"/>
</dbReference>
<keyword evidence="3" id="KW-1133">Transmembrane helix</keyword>
<proteinExistence type="inferred from homology"/>
<feature type="domain" description="Glutamate synthase" evidence="4">
    <location>
        <begin position="168"/>
        <end position="486"/>
    </location>
</feature>
<dbReference type="Gene3D" id="3.20.20.70">
    <property type="entry name" value="Aldolase class I"/>
    <property type="match status" value="1"/>
</dbReference>
<evidence type="ECO:0000256" key="1">
    <source>
        <dbReference type="ARBA" id="ARBA00009716"/>
    </source>
</evidence>
<accession>A0ABU3C8B9</accession>
<evidence type="ECO:0000313" key="6">
    <source>
        <dbReference type="Proteomes" id="UP001262889"/>
    </source>
</evidence>
<dbReference type="PANTHER" id="PTHR43819:SF1">
    <property type="entry name" value="ARCHAEAL-TYPE GLUTAMATE SYNTHASE [NADPH]"/>
    <property type="match status" value="1"/>
</dbReference>
<gene>
    <name evidence="5" type="ORF">RM553_06950</name>
</gene>
<dbReference type="Pfam" id="PF01645">
    <property type="entry name" value="Glu_synthase"/>
    <property type="match status" value="1"/>
</dbReference>
<keyword evidence="3" id="KW-0472">Membrane</keyword>
<evidence type="ECO:0000259" key="4">
    <source>
        <dbReference type="Pfam" id="PF01645"/>
    </source>
</evidence>
<keyword evidence="6" id="KW-1185">Reference proteome</keyword>
<keyword evidence="3" id="KW-0812">Transmembrane</keyword>
<feature type="transmembrane region" description="Helical" evidence="3">
    <location>
        <begin position="21"/>
        <end position="38"/>
    </location>
</feature>